<evidence type="ECO:0000313" key="1">
    <source>
        <dbReference type="EMBL" id="CAG7581537.1"/>
    </source>
</evidence>
<dbReference type="EMBL" id="OU342829">
    <property type="protein sequence ID" value="CAG7581537.1"/>
    <property type="molecule type" value="Genomic_DNA"/>
</dbReference>
<proteinExistence type="predicted"/>
<name>A0A8D9CFX2_9VIRU</name>
<protein>
    <submittedName>
        <fullName evidence="1">Uncharacterized protein</fullName>
    </submittedName>
</protein>
<sequence>MIEYRDLINKNFYDSLYNSVSNQEIVETKVSYIYHSHDELVERTKMMIKQHLREKRLGKLLDDYEY</sequence>
<reference evidence="1" key="1">
    <citation type="submission" date="2021-06" db="EMBL/GenBank/DDBJ databases">
        <authorList>
            <person name="Gannon L."/>
            <person name="Redgwell R T."/>
            <person name="Michniewski S."/>
            <person name="Harrison D C."/>
            <person name="Millard A."/>
        </authorList>
    </citation>
    <scope>NUCLEOTIDE SEQUENCE</scope>
</reference>
<organism evidence="1">
    <name type="scientific">uncultured marine phage</name>
    <dbReference type="NCBI Taxonomy" id="707152"/>
    <lineage>
        <taxon>Viruses</taxon>
        <taxon>environmental samples</taxon>
    </lineage>
</organism>
<gene>
    <name evidence="1" type="ORF">SLAVMIC_00891</name>
</gene>
<accession>A0A8D9CFX2</accession>